<dbReference type="Gene3D" id="3.20.20.70">
    <property type="entry name" value="Aldolase class I"/>
    <property type="match status" value="1"/>
</dbReference>
<organism evidence="8 9">
    <name type="scientific">Venenivibrio stagnispumantis</name>
    <dbReference type="NCBI Taxonomy" id="407998"/>
    <lineage>
        <taxon>Bacteria</taxon>
        <taxon>Pseudomonadati</taxon>
        <taxon>Aquificota</taxon>
        <taxon>Aquificia</taxon>
        <taxon>Aquificales</taxon>
        <taxon>Hydrogenothermaceae</taxon>
        <taxon>Venenivibrio</taxon>
    </lineage>
</organism>
<comment type="cofactor">
    <cofactor evidence="1">
        <name>[4Fe-4S] cluster</name>
        <dbReference type="ChEBI" id="CHEBI:49883"/>
    </cofactor>
</comment>
<dbReference type="InterPro" id="IPR007197">
    <property type="entry name" value="rSAM"/>
</dbReference>
<feature type="domain" description="Radical SAM core" evidence="7">
    <location>
        <begin position="11"/>
        <end position="244"/>
    </location>
</feature>
<evidence type="ECO:0000313" key="9">
    <source>
        <dbReference type="Proteomes" id="UP001157947"/>
    </source>
</evidence>
<gene>
    <name evidence="8" type="ORF">SAMN06264868_1041</name>
</gene>
<evidence type="ECO:0000256" key="6">
    <source>
        <dbReference type="ARBA" id="ARBA00023014"/>
    </source>
</evidence>
<dbReference type="PANTHER" id="PTHR43787">
    <property type="entry name" value="FEMO COFACTOR BIOSYNTHESIS PROTEIN NIFB-RELATED"/>
    <property type="match status" value="1"/>
</dbReference>
<comment type="caution">
    <text evidence="8">The sequence shown here is derived from an EMBL/GenBank/DDBJ whole genome shotgun (WGS) entry which is preliminary data.</text>
</comment>
<proteinExistence type="predicted"/>
<evidence type="ECO:0000256" key="2">
    <source>
        <dbReference type="ARBA" id="ARBA00022485"/>
    </source>
</evidence>
<dbReference type="GO" id="GO:0051539">
    <property type="term" value="F:4 iron, 4 sulfur cluster binding"/>
    <property type="evidence" value="ECO:0007669"/>
    <property type="project" value="UniProtKB-KW"/>
</dbReference>
<accession>A0AA45WK66</accession>
<name>A0AA45WK66_9AQUI</name>
<keyword evidence="9" id="KW-1185">Reference proteome</keyword>
<dbReference type="AlphaFoldDB" id="A0AA45WK66"/>
<dbReference type="SUPFAM" id="SSF102114">
    <property type="entry name" value="Radical SAM enzymes"/>
    <property type="match status" value="1"/>
</dbReference>
<dbReference type="PANTHER" id="PTHR43787:SF11">
    <property type="entry name" value="UPF0026 PROTEIN SLR1464"/>
    <property type="match status" value="1"/>
</dbReference>
<dbReference type="SFLD" id="SFLDG01067">
    <property type="entry name" value="SPASM/twitch_domain_containing"/>
    <property type="match status" value="1"/>
</dbReference>
<protein>
    <submittedName>
        <fullName evidence="8">Wyosine [tRNA(Phe)-imidazoG37] synthetase, radical SAM superfamily</fullName>
    </submittedName>
</protein>
<evidence type="ECO:0000256" key="1">
    <source>
        <dbReference type="ARBA" id="ARBA00001966"/>
    </source>
</evidence>
<keyword evidence="5" id="KW-0408">Iron</keyword>
<evidence type="ECO:0000256" key="4">
    <source>
        <dbReference type="ARBA" id="ARBA00022723"/>
    </source>
</evidence>
<sequence length="302" mass="34409">MIYIFGPVKSRRFGISLGIDLSPDKKSCNFDCLYCELEKAKPVSKIENEPPVEDIIKEVKEFLSKNPYPDVITVTANGEPTLYSKLEELIDKLNQIKNGSKTLILSNGSTINNPNVRKALKKFDIVKLSLDAADEKTFRKVDKPLKGISIADIIKGMEEFRKEYNGLLIIEILVVKNVNDTEENIKNISEVLKRIKPDRVDIGTIDRPPAYRVYPVSNEELYHLASLIEGQNVVVVSRKNESVPKFSLTKEDIINTLKKRAYTKDDIEGLLDENSKKNFLELLKEGEIKEEEEMGVIFYRVK</sequence>
<dbReference type="InterPro" id="IPR013785">
    <property type="entry name" value="Aldolase_TIM"/>
</dbReference>
<reference evidence="8" key="1">
    <citation type="submission" date="2017-05" db="EMBL/GenBank/DDBJ databases">
        <authorList>
            <person name="Varghese N."/>
            <person name="Submissions S."/>
        </authorList>
    </citation>
    <scope>NUCLEOTIDE SEQUENCE</scope>
    <source>
        <strain evidence="8">DSM 18763</strain>
    </source>
</reference>
<dbReference type="GO" id="GO:0046872">
    <property type="term" value="F:metal ion binding"/>
    <property type="evidence" value="ECO:0007669"/>
    <property type="project" value="UniProtKB-KW"/>
</dbReference>
<dbReference type="PROSITE" id="PS51918">
    <property type="entry name" value="RADICAL_SAM"/>
    <property type="match status" value="1"/>
</dbReference>
<keyword evidence="3" id="KW-0949">S-adenosyl-L-methionine</keyword>
<keyword evidence="4" id="KW-0479">Metal-binding</keyword>
<dbReference type="CDD" id="cd01335">
    <property type="entry name" value="Radical_SAM"/>
    <property type="match status" value="1"/>
</dbReference>
<dbReference type="Proteomes" id="UP001157947">
    <property type="component" value="Unassembled WGS sequence"/>
</dbReference>
<dbReference type="InterPro" id="IPR058240">
    <property type="entry name" value="rSAM_sf"/>
</dbReference>
<keyword evidence="2" id="KW-0004">4Fe-4S</keyword>
<evidence type="ECO:0000256" key="3">
    <source>
        <dbReference type="ARBA" id="ARBA00022691"/>
    </source>
</evidence>
<dbReference type="EMBL" id="FXTX01000004">
    <property type="protein sequence ID" value="SMP05828.1"/>
    <property type="molecule type" value="Genomic_DNA"/>
</dbReference>
<dbReference type="RefSeq" id="WP_265134954.1">
    <property type="nucleotide sequence ID" value="NZ_FXTX01000004.1"/>
</dbReference>
<dbReference type="Pfam" id="PF04055">
    <property type="entry name" value="Radical_SAM"/>
    <property type="match status" value="1"/>
</dbReference>
<dbReference type="SFLD" id="SFLDG01083">
    <property type="entry name" value="Uncharacterised_Radical_SAM_Su"/>
    <property type="match status" value="1"/>
</dbReference>
<keyword evidence="6" id="KW-0411">Iron-sulfur</keyword>
<dbReference type="GO" id="GO:0003824">
    <property type="term" value="F:catalytic activity"/>
    <property type="evidence" value="ECO:0007669"/>
    <property type="project" value="InterPro"/>
</dbReference>
<evidence type="ECO:0000313" key="8">
    <source>
        <dbReference type="EMBL" id="SMP05828.1"/>
    </source>
</evidence>
<dbReference type="InterPro" id="IPR040084">
    <property type="entry name" value="GTPase_Obg"/>
</dbReference>
<evidence type="ECO:0000259" key="7">
    <source>
        <dbReference type="PROSITE" id="PS51918"/>
    </source>
</evidence>
<evidence type="ECO:0000256" key="5">
    <source>
        <dbReference type="ARBA" id="ARBA00023004"/>
    </source>
</evidence>
<dbReference type="SFLD" id="SFLDS00029">
    <property type="entry name" value="Radical_SAM"/>
    <property type="match status" value="1"/>
</dbReference>